<evidence type="ECO:0000259" key="1">
    <source>
        <dbReference type="PROSITE" id="PS50053"/>
    </source>
</evidence>
<feature type="domain" description="Ubiquitin-like" evidence="1">
    <location>
        <begin position="1"/>
        <end position="75"/>
    </location>
</feature>
<dbReference type="Gene3D" id="3.10.20.90">
    <property type="entry name" value="Phosphatidylinositol 3-kinase Catalytic Subunit, Chain A, domain 1"/>
    <property type="match status" value="1"/>
</dbReference>
<dbReference type="SMART" id="SM00213">
    <property type="entry name" value="UBQ"/>
    <property type="match status" value="1"/>
</dbReference>
<dbReference type="Proteomes" id="UP000247498">
    <property type="component" value="Unassembled WGS sequence"/>
</dbReference>
<evidence type="ECO:0000313" key="3">
    <source>
        <dbReference type="Proteomes" id="UP000247498"/>
    </source>
</evidence>
<dbReference type="OrthoDB" id="428577at2759"/>
<dbReference type="EMBL" id="BDRX01000010">
    <property type="protein sequence ID" value="GBF89426.1"/>
    <property type="molecule type" value="Genomic_DNA"/>
</dbReference>
<dbReference type="InterPro" id="IPR000626">
    <property type="entry name" value="Ubiquitin-like_dom"/>
</dbReference>
<dbReference type="FunCoup" id="A0A2V0NPA5">
    <property type="interactions" value="890"/>
</dbReference>
<proteinExistence type="predicted"/>
<keyword evidence="3" id="KW-1185">Reference proteome</keyword>
<accession>A0A2V0NPA5</accession>
<dbReference type="InterPro" id="IPR029071">
    <property type="entry name" value="Ubiquitin-like_domsf"/>
</dbReference>
<dbReference type="STRING" id="307507.A0A2V0NPA5"/>
<gene>
    <name evidence="2" type="ORF">Rsub_01998</name>
</gene>
<sequence>MYIRCKRKKVTVFLQVEPTDTVLEVKAKLQGLLNQDPSALQLQKDGVVLEDARKLADLKVENDDVVAMCYKQEDGGFEPVEIAEFAEAGGGAAADQAPEPMQR</sequence>
<dbReference type="PROSITE" id="PS50053">
    <property type="entry name" value="UBIQUITIN_2"/>
    <property type="match status" value="1"/>
</dbReference>
<comment type="caution">
    <text evidence="2">The sequence shown here is derived from an EMBL/GenBank/DDBJ whole genome shotgun (WGS) entry which is preliminary data.</text>
</comment>
<dbReference type="AlphaFoldDB" id="A0A2V0NPA5"/>
<name>A0A2V0NPA5_9CHLO</name>
<evidence type="ECO:0000313" key="2">
    <source>
        <dbReference type="EMBL" id="GBF89426.1"/>
    </source>
</evidence>
<dbReference type="CDD" id="cd17039">
    <property type="entry name" value="Ubl_ubiquitin_like"/>
    <property type="match status" value="1"/>
</dbReference>
<reference evidence="2 3" key="1">
    <citation type="journal article" date="2018" name="Sci. Rep.">
        <title>Raphidocelis subcapitata (=Pseudokirchneriella subcapitata) provides an insight into genome evolution and environmental adaptations in the Sphaeropleales.</title>
        <authorList>
            <person name="Suzuki S."/>
            <person name="Yamaguchi H."/>
            <person name="Nakajima N."/>
            <person name="Kawachi M."/>
        </authorList>
    </citation>
    <scope>NUCLEOTIDE SEQUENCE [LARGE SCALE GENOMIC DNA]</scope>
    <source>
        <strain evidence="2 3">NIES-35</strain>
    </source>
</reference>
<dbReference type="PANTHER" id="PTHR47725">
    <property type="entry name" value="OS03G0364000 PROTEIN"/>
    <property type="match status" value="1"/>
</dbReference>
<dbReference type="PANTHER" id="PTHR47725:SF2">
    <property type="entry name" value="UBIQUITIN-LIKE DOMAIN-CONTAINING PROTEIN"/>
    <property type="match status" value="1"/>
</dbReference>
<dbReference type="Pfam" id="PF00240">
    <property type="entry name" value="ubiquitin"/>
    <property type="match status" value="1"/>
</dbReference>
<protein>
    <recommendedName>
        <fullName evidence="1">Ubiquitin-like domain-containing protein</fullName>
    </recommendedName>
</protein>
<dbReference type="SUPFAM" id="SSF54236">
    <property type="entry name" value="Ubiquitin-like"/>
    <property type="match status" value="1"/>
</dbReference>
<dbReference type="InParanoid" id="A0A2V0NPA5"/>
<organism evidence="2 3">
    <name type="scientific">Raphidocelis subcapitata</name>
    <dbReference type="NCBI Taxonomy" id="307507"/>
    <lineage>
        <taxon>Eukaryota</taxon>
        <taxon>Viridiplantae</taxon>
        <taxon>Chlorophyta</taxon>
        <taxon>core chlorophytes</taxon>
        <taxon>Chlorophyceae</taxon>
        <taxon>CS clade</taxon>
        <taxon>Sphaeropleales</taxon>
        <taxon>Selenastraceae</taxon>
        <taxon>Raphidocelis</taxon>
    </lineage>
</organism>